<accession>A0AAW9IS21</accession>
<evidence type="ECO:0000313" key="1">
    <source>
        <dbReference type="EMBL" id="MDZ5010885.1"/>
    </source>
</evidence>
<feature type="non-terminal residue" evidence="1">
    <location>
        <position position="124"/>
    </location>
</feature>
<dbReference type="InterPro" id="IPR017853">
    <property type="entry name" value="GH"/>
</dbReference>
<proteinExistence type="predicted"/>
<dbReference type="InterPro" id="IPR001360">
    <property type="entry name" value="Glyco_hydro_1"/>
</dbReference>
<reference evidence="1" key="1">
    <citation type="submission" date="2019-11" db="EMBL/GenBank/DDBJ databases">
        <title>Characterization of Clostridium perfringens isolates from swine manure treated agricultural soils.</title>
        <authorList>
            <person name="Wushke S.T."/>
        </authorList>
    </citation>
    <scope>NUCLEOTIDE SEQUENCE</scope>
    <source>
        <strain evidence="1">V2</strain>
    </source>
</reference>
<dbReference type="RefSeq" id="WP_322382620.1">
    <property type="nucleotide sequence ID" value="NZ_WNVM01000900.1"/>
</dbReference>
<dbReference type="GO" id="GO:0005975">
    <property type="term" value="P:carbohydrate metabolic process"/>
    <property type="evidence" value="ECO:0007669"/>
    <property type="project" value="InterPro"/>
</dbReference>
<sequence length="124" mass="14276">FRRYKGLVNHWITFNEINMILHLPFMGAGLLKEEGENFEKVQYQAIHHELVSSAIATKIAHEIDPNNKIGCMIAAGSTYPNTSNPKDVWKAYRGDREGYFFIDVQARGYYPNYALKEMECKGIM</sequence>
<organism evidence="1 2">
    <name type="scientific">Clostridium perfringens</name>
    <dbReference type="NCBI Taxonomy" id="1502"/>
    <lineage>
        <taxon>Bacteria</taxon>
        <taxon>Bacillati</taxon>
        <taxon>Bacillota</taxon>
        <taxon>Clostridia</taxon>
        <taxon>Eubacteriales</taxon>
        <taxon>Clostridiaceae</taxon>
        <taxon>Clostridium</taxon>
    </lineage>
</organism>
<evidence type="ECO:0000313" key="2">
    <source>
        <dbReference type="Proteomes" id="UP001292368"/>
    </source>
</evidence>
<protein>
    <submittedName>
        <fullName evidence="1">Family 1 glycosylhydrolase</fullName>
    </submittedName>
</protein>
<gene>
    <name evidence="1" type="ORF">GNF77_18710</name>
</gene>
<dbReference type="AlphaFoldDB" id="A0AAW9IS21"/>
<dbReference type="GO" id="GO:0004553">
    <property type="term" value="F:hydrolase activity, hydrolyzing O-glycosyl compounds"/>
    <property type="evidence" value="ECO:0007669"/>
    <property type="project" value="InterPro"/>
</dbReference>
<dbReference type="SUPFAM" id="SSF51445">
    <property type="entry name" value="(Trans)glycosidases"/>
    <property type="match status" value="1"/>
</dbReference>
<dbReference type="Proteomes" id="UP001292368">
    <property type="component" value="Unassembled WGS sequence"/>
</dbReference>
<name>A0AAW9IS21_CLOPF</name>
<dbReference type="EMBL" id="WNVM01000900">
    <property type="protein sequence ID" value="MDZ5010885.1"/>
    <property type="molecule type" value="Genomic_DNA"/>
</dbReference>
<dbReference type="Gene3D" id="3.20.20.80">
    <property type="entry name" value="Glycosidases"/>
    <property type="match status" value="1"/>
</dbReference>
<feature type="non-terminal residue" evidence="1">
    <location>
        <position position="1"/>
    </location>
</feature>
<comment type="caution">
    <text evidence="1">The sequence shown here is derived from an EMBL/GenBank/DDBJ whole genome shotgun (WGS) entry which is preliminary data.</text>
</comment>
<dbReference type="Pfam" id="PF00232">
    <property type="entry name" value="Glyco_hydro_1"/>
    <property type="match status" value="1"/>
</dbReference>